<reference evidence="1 2" key="1">
    <citation type="submission" date="2014-02" db="EMBL/GenBank/DDBJ databases">
        <title>Comparative genomics of Haemophilus parasuis isolated from pig lungs.</title>
        <authorList>
            <person name="Kittichotirat W."/>
            <person name="Bumgarner R.E."/>
            <person name="Lawrence P."/>
        </authorList>
    </citation>
    <scope>NUCLEOTIDE SEQUENCE [LARGE SCALE GENOMIC DNA]</scope>
    <source>
        <strain evidence="1 2">HPS10</strain>
    </source>
</reference>
<evidence type="ECO:0000313" key="1">
    <source>
        <dbReference type="EMBL" id="KDB46907.1"/>
    </source>
</evidence>
<dbReference type="Proteomes" id="UP000027036">
    <property type="component" value="Unassembled WGS sequence"/>
</dbReference>
<dbReference type="AlphaFoldDB" id="A0A836MCP3"/>
<proteinExistence type="predicted"/>
<comment type="caution">
    <text evidence="1">The sequence shown here is derived from an EMBL/GenBank/DDBJ whole genome shotgun (WGS) entry which is preliminary data.</text>
</comment>
<name>A0A836MCP3_GLAPU</name>
<dbReference type="EMBL" id="JDSO01000090">
    <property type="protein sequence ID" value="KDB46907.1"/>
    <property type="molecule type" value="Genomic_DNA"/>
</dbReference>
<protein>
    <submittedName>
        <fullName evidence="1">Bacteriophage terminase small subunit</fullName>
    </submittedName>
</protein>
<gene>
    <name evidence="1" type="ORF">HPS10_07000</name>
</gene>
<feature type="non-terminal residue" evidence="1">
    <location>
        <position position="1"/>
    </location>
</feature>
<organism evidence="1 2">
    <name type="scientific">Glaesserella parasuis HPS10</name>
    <dbReference type="NCBI Taxonomy" id="1450514"/>
    <lineage>
        <taxon>Bacteria</taxon>
        <taxon>Pseudomonadati</taxon>
        <taxon>Pseudomonadota</taxon>
        <taxon>Gammaproteobacteria</taxon>
        <taxon>Pasteurellales</taxon>
        <taxon>Pasteurellaceae</taxon>
        <taxon>Glaesserella</taxon>
    </lineage>
</organism>
<sequence length="88" mass="9410">VSECIISETGIYTNCGRGSTETELSKVDGSIVPMDVEKVCFEPHAANKALELLGKHLGMFKDKVDVTNSDGSLRPTIIELVAPDESAT</sequence>
<evidence type="ECO:0000313" key="2">
    <source>
        <dbReference type="Proteomes" id="UP000027036"/>
    </source>
</evidence>
<accession>A0A836MCP3</accession>